<dbReference type="PANTHER" id="PTHR43471">
    <property type="entry name" value="ABC TRANSPORTER PERMEASE"/>
    <property type="match status" value="1"/>
</dbReference>
<evidence type="ECO:0000256" key="1">
    <source>
        <dbReference type="SAM" id="Phobius"/>
    </source>
</evidence>
<sequence>MSIRMKRFKDWLLNPVLVKELQRRIQSRKTPIILFAYLIVLGVFVFSFFSTFDTQSDHFDADNSIGLFLFLSALQLMTAAFVLPGLTSSMISGEREKQTLYILLTTNLDSKQIVIGKWMASLSFMLMLFICSLPFYVMVYGFGGITTWHLILVVFHLFSTMLFYSSLGIFFSAWIKRTGVATTISYLAVFFHGIGIAVVGYFAFVVGSFFTQNLMHGNQIPLVFELLMAIHPVTSLLDIFHFMGDFDTKIGGYIPFYLFYILFYFITSFALLIAASYMMMPHRFQWRRREEKK</sequence>
<dbReference type="AlphaFoldDB" id="A0A1M4WMC0"/>
<feature type="transmembrane region" description="Helical" evidence="1">
    <location>
        <begin position="256"/>
        <end position="279"/>
    </location>
</feature>
<reference evidence="2 3" key="1">
    <citation type="submission" date="2016-11" db="EMBL/GenBank/DDBJ databases">
        <authorList>
            <person name="Jaros S."/>
            <person name="Januszkiewicz K."/>
            <person name="Wedrychowicz H."/>
        </authorList>
    </citation>
    <scope>NUCLEOTIDE SEQUENCE [LARGE SCALE GENOMIC DNA]</scope>
    <source>
        <strain evidence="2 3">DSM 44666</strain>
    </source>
</reference>
<dbReference type="Pfam" id="PF12679">
    <property type="entry name" value="ABC2_membrane_2"/>
    <property type="match status" value="1"/>
</dbReference>
<feature type="transmembrane region" description="Helical" evidence="1">
    <location>
        <begin position="32"/>
        <end position="52"/>
    </location>
</feature>
<accession>A0A1M4WMC0</accession>
<dbReference type="STRING" id="112248.SAMN05444392_103291"/>
<dbReference type="EMBL" id="FQVL01000003">
    <property type="protein sequence ID" value="SHE82451.1"/>
    <property type="molecule type" value="Genomic_DNA"/>
</dbReference>
<feature type="transmembrane region" description="Helical" evidence="1">
    <location>
        <begin position="148"/>
        <end position="174"/>
    </location>
</feature>
<dbReference type="OrthoDB" id="9815855at2"/>
<organism evidence="2 3">
    <name type="scientific">Seinonella peptonophila</name>
    <dbReference type="NCBI Taxonomy" id="112248"/>
    <lineage>
        <taxon>Bacteria</taxon>
        <taxon>Bacillati</taxon>
        <taxon>Bacillota</taxon>
        <taxon>Bacilli</taxon>
        <taxon>Bacillales</taxon>
        <taxon>Thermoactinomycetaceae</taxon>
        <taxon>Seinonella</taxon>
    </lineage>
</organism>
<dbReference type="RefSeq" id="WP_073154369.1">
    <property type="nucleotide sequence ID" value="NZ_FQVL01000003.1"/>
</dbReference>
<evidence type="ECO:0000313" key="2">
    <source>
        <dbReference type="EMBL" id="SHE82451.1"/>
    </source>
</evidence>
<evidence type="ECO:0000313" key="3">
    <source>
        <dbReference type="Proteomes" id="UP000184476"/>
    </source>
</evidence>
<feature type="transmembrane region" description="Helical" evidence="1">
    <location>
        <begin position="186"/>
        <end position="210"/>
    </location>
</feature>
<feature type="transmembrane region" description="Helical" evidence="1">
    <location>
        <begin position="64"/>
        <end position="87"/>
    </location>
</feature>
<name>A0A1M4WMC0_9BACL</name>
<dbReference type="GO" id="GO:0140359">
    <property type="term" value="F:ABC-type transporter activity"/>
    <property type="evidence" value="ECO:0007669"/>
    <property type="project" value="InterPro"/>
</dbReference>
<keyword evidence="1" id="KW-1133">Transmembrane helix</keyword>
<protein>
    <submittedName>
        <fullName evidence="2">ABC-2 family transporter protein</fullName>
    </submittedName>
</protein>
<feature type="transmembrane region" description="Helical" evidence="1">
    <location>
        <begin position="118"/>
        <end position="142"/>
    </location>
</feature>
<keyword evidence="1" id="KW-0812">Transmembrane</keyword>
<proteinExistence type="predicted"/>
<gene>
    <name evidence="2" type="ORF">SAMN05444392_103291</name>
</gene>
<dbReference type="PANTHER" id="PTHR43471:SF12">
    <property type="entry name" value="HYPOTHETICAL MEMBRANE PROTEIN, CONSERVED"/>
    <property type="match status" value="1"/>
</dbReference>
<keyword evidence="3" id="KW-1185">Reference proteome</keyword>
<dbReference type="GO" id="GO:0005886">
    <property type="term" value="C:plasma membrane"/>
    <property type="evidence" value="ECO:0007669"/>
    <property type="project" value="UniProtKB-SubCell"/>
</dbReference>
<dbReference type="Proteomes" id="UP000184476">
    <property type="component" value="Unassembled WGS sequence"/>
</dbReference>
<keyword evidence="1" id="KW-0472">Membrane</keyword>